<evidence type="ECO:0000313" key="4">
    <source>
        <dbReference type="Proteomes" id="UP000037035"/>
    </source>
</evidence>
<name>A0A0L6U9Y3_9BASI</name>
<evidence type="ECO:0000313" key="3">
    <source>
        <dbReference type="EMBL" id="KNZ45339.1"/>
    </source>
</evidence>
<comment type="caution">
    <text evidence="3">The sequence shown here is derived from an EMBL/GenBank/DDBJ whole genome shotgun (WGS) entry which is preliminary data.</text>
</comment>
<keyword evidence="4" id="KW-1185">Reference proteome</keyword>
<sequence>MPRFARICSCLKWLVLLNQIALMAADDSRCAPTSLTQDERLQETARQTCRGLSASQVVMISMAITVATLLVIALFVALYRVTRRRSQHLACQLSSPAWLSRRARRRPKFQPLGTPVLHSIEELKLPEKAVCHI</sequence>
<dbReference type="EMBL" id="LAVV01013749">
    <property type="protein sequence ID" value="KNZ45339.1"/>
    <property type="molecule type" value="Genomic_DNA"/>
</dbReference>
<organism evidence="3 4">
    <name type="scientific">Puccinia sorghi</name>
    <dbReference type="NCBI Taxonomy" id="27349"/>
    <lineage>
        <taxon>Eukaryota</taxon>
        <taxon>Fungi</taxon>
        <taxon>Dikarya</taxon>
        <taxon>Basidiomycota</taxon>
        <taxon>Pucciniomycotina</taxon>
        <taxon>Pucciniomycetes</taxon>
        <taxon>Pucciniales</taxon>
        <taxon>Pucciniaceae</taxon>
        <taxon>Puccinia</taxon>
    </lineage>
</organism>
<evidence type="ECO:0000256" key="2">
    <source>
        <dbReference type="SAM" id="SignalP"/>
    </source>
</evidence>
<feature type="chain" id="PRO_5005567578" evidence="2">
    <location>
        <begin position="26"/>
        <end position="133"/>
    </location>
</feature>
<dbReference type="VEuPathDB" id="FungiDB:VP01_822g2"/>
<keyword evidence="1" id="KW-1133">Transmembrane helix</keyword>
<gene>
    <name evidence="3" type="ORF">VP01_822g2</name>
</gene>
<dbReference type="Proteomes" id="UP000037035">
    <property type="component" value="Unassembled WGS sequence"/>
</dbReference>
<protein>
    <submittedName>
        <fullName evidence="3">Uncharacterized protein</fullName>
    </submittedName>
</protein>
<proteinExistence type="predicted"/>
<evidence type="ECO:0000256" key="1">
    <source>
        <dbReference type="SAM" id="Phobius"/>
    </source>
</evidence>
<keyword evidence="2" id="KW-0732">Signal</keyword>
<feature type="signal peptide" evidence="2">
    <location>
        <begin position="1"/>
        <end position="25"/>
    </location>
</feature>
<dbReference type="AlphaFoldDB" id="A0A0L6U9Y3"/>
<keyword evidence="1" id="KW-0812">Transmembrane</keyword>
<feature type="transmembrane region" description="Helical" evidence="1">
    <location>
        <begin position="54"/>
        <end position="79"/>
    </location>
</feature>
<reference evidence="3 4" key="1">
    <citation type="submission" date="2015-08" db="EMBL/GenBank/DDBJ databases">
        <title>Next Generation Sequencing and Analysis of the Genome of Puccinia sorghi L Schw, the Causal Agent of Maize Common Rust.</title>
        <authorList>
            <person name="Rochi L."/>
            <person name="Burguener G."/>
            <person name="Darino M."/>
            <person name="Turjanski A."/>
            <person name="Kreff E."/>
            <person name="Dieguez M.J."/>
            <person name="Sacco F."/>
        </authorList>
    </citation>
    <scope>NUCLEOTIDE SEQUENCE [LARGE SCALE GENOMIC DNA]</scope>
    <source>
        <strain evidence="3 4">RO10H11247</strain>
    </source>
</reference>
<keyword evidence="1" id="KW-0472">Membrane</keyword>
<accession>A0A0L6U9Y3</accession>